<name>A0A0A8Y9Z3_ARUDO</name>
<dbReference type="EMBL" id="GBRH01277723">
    <property type="protein sequence ID" value="JAD20172.1"/>
    <property type="molecule type" value="Transcribed_RNA"/>
</dbReference>
<dbReference type="AlphaFoldDB" id="A0A0A8Y9Z3"/>
<evidence type="ECO:0000313" key="1">
    <source>
        <dbReference type="EMBL" id="JAD20172.1"/>
    </source>
</evidence>
<protein>
    <submittedName>
        <fullName evidence="1">Uncharacterized protein</fullName>
    </submittedName>
</protein>
<reference evidence="1" key="2">
    <citation type="journal article" date="2015" name="Data Brief">
        <title>Shoot transcriptome of the giant reed, Arundo donax.</title>
        <authorList>
            <person name="Barrero R.A."/>
            <person name="Guerrero F.D."/>
            <person name="Moolhuijzen P."/>
            <person name="Goolsby J.A."/>
            <person name="Tidwell J."/>
            <person name="Bellgard S.E."/>
            <person name="Bellgard M.I."/>
        </authorList>
    </citation>
    <scope>NUCLEOTIDE SEQUENCE</scope>
    <source>
        <tissue evidence="1">Shoot tissue taken approximately 20 cm above the soil surface</tissue>
    </source>
</reference>
<organism evidence="1">
    <name type="scientific">Arundo donax</name>
    <name type="common">Giant reed</name>
    <name type="synonym">Donax arundinaceus</name>
    <dbReference type="NCBI Taxonomy" id="35708"/>
    <lineage>
        <taxon>Eukaryota</taxon>
        <taxon>Viridiplantae</taxon>
        <taxon>Streptophyta</taxon>
        <taxon>Embryophyta</taxon>
        <taxon>Tracheophyta</taxon>
        <taxon>Spermatophyta</taxon>
        <taxon>Magnoliopsida</taxon>
        <taxon>Liliopsida</taxon>
        <taxon>Poales</taxon>
        <taxon>Poaceae</taxon>
        <taxon>PACMAD clade</taxon>
        <taxon>Arundinoideae</taxon>
        <taxon>Arundineae</taxon>
        <taxon>Arundo</taxon>
    </lineage>
</organism>
<reference evidence="1" key="1">
    <citation type="submission" date="2014-09" db="EMBL/GenBank/DDBJ databases">
        <authorList>
            <person name="Magalhaes I.L.F."/>
            <person name="Oliveira U."/>
            <person name="Santos F.R."/>
            <person name="Vidigal T.H.D.A."/>
            <person name="Brescovit A.D."/>
            <person name="Santos A.J."/>
        </authorList>
    </citation>
    <scope>NUCLEOTIDE SEQUENCE</scope>
    <source>
        <tissue evidence="1">Shoot tissue taken approximately 20 cm above the soil surface</tissue>
    </source>
</reference>
<sequence length="24" mass="2848">MTILSQKQGATTVWRRIKPNLLHR</sequence>
<accession>A0A0A8Y9Z3</accession>
<proteinExistence type="predicted"/>